<protein>
    <submittedName>
        <fullName evidence="2">Uncharacterized protein</fullName>
    </submittedName>
</protein>
<accession>G3A952</accession>
<feature type="compositionally biased region" description="Basic and acidic residues" evidence="1">
    <location>
        <begin position="37"/>
        <end position="46"/>
    </location>
</feature>
<sequence>MAKRRTDDPVCDRPACLQHPSTYSTRQQTGAANPRLTRRERLRNAEPAHPGRRTTGTVRRLGSA</sequence>
<dbReference type="AlphaFoldDB" id="G3A952"/>
<dbReference type="EMBL" id="FR854090">
    <property type="protein sequence ID" value="CCA87801.1"/>
    <property type="molecule type" value="Genomic_DNA"/>
</dbReference>
<reference evidence="2" key="1">
    <citation type="journal article" date="2011" name="PLoS ONE">
        <title>Ralstonia syzygii, the Blood Disease Bacterium and some Asian R. solanacearum strains form a single genomic species despite divergent lifestyles.</title>
        <authorList>
            <person name="Remenant B."/>
            <person name="de Cambiaire J.C."/>
            <person name="Cellier G."/>
            <person name="Jacobs J.M."/>
            <person name="Mangenot S."/>
            <person name="Barbe V."/>
            <person name="Lajus A."/>
            <person name="Vallenet D."/>
            <person name="Medigue C."/>
            <person name="Fegan M."/>
            <person name="Allen C."/>
            <person name="Prior P."/>
        </authorList>
    </citation>
    <scope>NUCLEOTIDE SEQUENCE</scope>
    <source>
        <strain evidence="2">R24</strain>
    </source>
</reference>
<feature type="region of interest" description="Disordered" evidence="1">
    <location>
        <begin position="1"/>
        <end position="64"/>
    </location>
</feature>
<proteinExistence type="predicted"/>
<feature type="compositionally biased region" description="Basic and acidic residues" evidence="1">
    <location>
        <begin position="1"/>
        <end position="11"/>
    </location>
</feature>
<name>G3A952_9RALS</name>
<organism evidence="2">
    <name type="scientific">Ralstonia syzygii R24</name>
    <dbReference type="NCBI Taxonomy" id="907261"/>
    <lineage>
        <taxon>Bacteria</taxon>
        <taxon>Pseudomonadati</taxon>
        <taxon>Pseudomonadota</taxon>
        <taxon>Betaproteobacteria</taxon>
        <taxon>Burkholderiales</taxon>
        <taxon>Burkholderiaceae</taxon>
        <taxon>Ralstonia</taxon>
        <taxon>Ralstonia solanacearum species complex</taxon>
    </lineage>
</organism>
<gene>
    <name evidence="2" type="ORF">RALSY_mp10323</name>
</gene>
<reference evidence="2" key="2">
    <citation type="submission" date="2011-04" db="EMBL/GenBank/DDBJ databases">
        <authorList>
            <person name="Genoscope - CEA"/>
        </authorList>
    </citation>
    <scope>NUCLEOTIDE SEQUENCE</scope>
    <source>
        <strain evidence="2">R24</strain>
    </source>
</reference>
<feature type="compositionally biased region" description="Polar residues" evidence="1">
    <location>
        <begin position="19"/>
        <end position="31"/>
    </location>
</feature>
<feature type="compositionally biased region" description="Low complexity" evidence="1">
    <location>
        <begin position="53"/>
        <end position="64"/>
    </location>
</feature>
<evidence type="ECO:0000256" key="1">
    <source>
        <dbReference type="SAM" id="MobiDB-lite"/>
    </source>
</evidence>
<evidence type="ECO:0000313" key="2">
    <source>
        <dbReference type="EMBL" id="CCA87801.1"/>
    </source>
</evidence>